<keyword evidence="2" id="KW-1185">Reference proteome</keyword>
<proteinExistence type="predicted"/>
<evidence type="ECO:0000313" key="2">
    <source>
        <dbReference type="Proteomes" id="UP000050535"/>
    </source>
</evidence>
<dbReference type="Gene3D" id="3.40.50.150">
    <property type="entry name" value="Vaccinia Virus protein VP39"/>
    <property type="match status" value="1"/>
</dbReference>
<dbReference type="InterPro" id="IPR029063">
    <property type="entry name" value="SAM-dependent_MTases_sf"/>
</dbReference>
<dbReference type="AlphaFoldDB" id="A0A0P7HX08"/>
<evidence type="ECO:0000313" key="1">
    <source>
        <dbReference type="EMBL" id="KPN31620.1"/>
    </source>
</evidence>
<reference evidence="2" key="1">
    <citation type="submission" date="2013-11" db="EMBL/GenBank/DDBJ databases">
        <authorList>
            <person name="Hoang H.T."/>
            <person name="Killian M.L."/>
            <person name="Madson D.M."/>
            <person name="Arruda P.H.E."/>
            <person name="Sun D."/>
            <person name="Schwartz K.J."/>
            <person name="Yoon K."/>
        </authorList>
    </citation>
    <scope>NUCLEOTIDE SEQUENCE [LARGE SCALE GENOMIC DNA]</scope>
    <source>
        <strain evidence="2">CDK2</strain>
    </source>
</reference>
<protein>
    <recommendedName>
        <fullName evidence="3">Methyltransferase</fullName>
    </recommendedName>
</protein>
<dbReference type="Proteomes" id="UP000050535">
    <property type="component" value="Unassembled WGS sequence"/>
</dbReference>
<sequence length="100" mass="11345">MFSVDHPYYKLLDPETGEIATSYFDDEPRRGYSESLEAEMVVYRRRVSEIVNALVDAGFEVERIEEPGYADPDAYESDFGSFEPELMAKVPPTLVVAAEK</sequence>
<comment type="caution">
    <text evidence="1">The sequence shown here is derived from an EMBL/GenBank/DDBJ whole genome shotgun (WGS) entry which is preliminary data.</text>
</comment>
<gene>
    <name evidence="1" type="ORF">SY89_02369</name>
</gene>
<accession>A0A0P7HX08</accession>
<name>A0A0P7HX08_9EURY</name>
<organism evidence="1 2">
    <name type="scientific">Halolamina pelagica</name>
    <dbReference type="NCBI Taxonomy" id="699431"/>
    <lineage>
        <taxon>Archaea</taxon>
        <taxon>Methanobacteriati</taxon>
        <taxon>Methanobacteriota</taxon>
        <taxon>Stenosarchaea group</taxon>
        <taxon>Halobacteria</taxon>
        <taxon>Halobacteriales</taxon>
        <taxon>Haloferacaceae</taxon>
    </lineage>
</organism>
<evidence type="ECO:0008006" key="3">
    <source>
        <dbReference type="Google" id="ProtNLM"/>
    </source>
</evidence>
<dbReference type="EMBL" id="LGUC01000001">
    <property type="protein sequence ID" value="KPN31620.1"/>
    <property type="molecule type" value="Genomic_DNA"/>
</dbReference>